<dbReference type="EMBL" id="CARXXK010000002">
    <property type="protein sequence ID" value="CAI6355274.1"/>
    <property type="molecule type" value="Genomic_DNA"/>
</dbReference>
<feature type="domain" description="DDE-1" evidence="1">
    <location>
        <begin position="160"/>
        <end position="246"/>
    </location>
</feature>
<evidence type="ECO:0000313" key="3">
    <source>
        <dbReference type="Proteomes" id="UP001160148"/>
    </source>
</evidence>
<sequence>MARIRKITTNRGTDSEIMKIAAEICINESKSVRSVAGDFDICNVSLNRYVKKIKAIPLYWTENKSAGVDWFSNFLKRNSTLSIRQPEATSLSRAMNFNPINVNMFMDKYESVLIKYKFEAHQVFNLDEIGITTVQNPGKIIAEKGKKQVGAITSAERGTLVTMCLAVNAVGNAIPPMFVFARVNYKDHFIRGGKPGCIGTSNKLGWMQGEQFLIFMQHFTKHVRCTPENKVLVLLDNHESHLCLPVIDYCREVETLETQSISLVTPENVRPYPKAKLNLKITQKGGRRKGKATILTDTPEKNEIAQRAAEKNKNIKRKLFPTEAKKRKGKLYSNSKSGEAWIQCCRCKFWSHEACAKIMFTAYYTCDNCEADDEK</sequence>
<dbReference type="Pfam" id="PF03184">
    <property type="entry name" value="DDE_1"/>
    <property type="match status" value="1"/>
</dbReference>
<dbReference type="Proteomes" id="UP001160148">
    <property type="component" value="Unassembled WGS sequence"/>
</dbReference>
<dbReference type="AlphaFoldDB" id="A0AAV0WHB8"/>
<comment type="caution">
    <text evidence="2">The sequence shown here is derived from an EMBL/GenBank/DDBJ whole genome shotgun (WGS) entry which is preliminary data.</text>
</comment>
<name>A0AAV0WHB8_9HEMI</name>
<dbReference type="GO" id="GO:0005634">
    <property type="term" value="C:nucleus"/>
    <property type="evidence" value="ECO:0007669"/>
    <property type="project" value="TreeGrafter"/>
</dbReference>
<protein>
    <recommendedName>
        <fullName evidence="1">DDE-1 domain-containing protein</fullName>
    </recommendedName>
</protein>
<dbReference type="PANTHER" id="PTHR19303">
    <property type="entry name" value="TRANSPOSON"/>
    <property type="match status" value="1"/>
</dbReference>
<accession>A0AAV0WHB8</accession>
<dbReference type="InterPro" id="IPR004875">
    <property type="entry name" value="DDE_SF_endonuclease_dom"/>
</dbReference>
<gene>
    <name evidence="2" type="ORF">MEUPH1_LOCUS11150</name>
</gene>
<dbReference type="PANTHER" id="PTHR19303:SF71">
    <property type="entry name" value="ZINC FINGER PHD-TYPE DOMAIN-CONTAINING PROTEIN"/>
    <property type="match status" value="1"/>
</dbReference>
<dbReference type="InterPro" id="IPR011011">
    <property type="entry name" value="Znf_FYVE_PHD"/>
</dbReference>
<dbReference type="InterPro" id="IPR013083">
    <property type="entry name" value="Znf_RING/FYVE/PHD"/>
</dbReference>
<dbReference type="Gene3D" id="3.30.40.10">
    <property type="entry name" value="Zinc/RING finger domain, C3HC4 (zinc finger)"/>
    <property type="match status" value="1"/>
</dbReference>
<organism evidence="2 3">
    <name type="scientific">Macrosiphum euphorbiae</name>
    <name type="common">potato aphid</name>
    <dbReference type="NCBI Taxonomy" id="13131"/>
    <lineage>
        <taxon>Eukaryota</taxon>
        <taxon>Metazoa</taxon>
        <taxon>Ecdysozoa</taxon>
        <taxon>Arthropoda</taxon>
        <taxon>Hexapoda</taxon>
        <taxon>Insecta</taxon>
        <taxon>Pterygota</taxon>
        <taxon>Neoptera</taxon>
        <taxon>Paraneoptera</taxon>
        <taxon>Hemiptera</taxon>
        <taxon>Sternorrhyncha</taxon>
        <taxon>Aphidomorpha</taxon>
        <taxon>Aphidoidea</taxon>
        <taxon>Aphididae</taxon>
        <taxon>Macrosiphini</taxon>
        <taxon>Macrosiphum</taxon>
    </lineage>
</organism>
<reference evidence="2 3" key="1">
    <citation type="submission" date="2023-01" db="EMBL/GenBank/DDBJ databases">
        <authorList>
            <person name="Whitehead M."/>
        </authorList>
    </citation>
    <scope>NUCLEOTIDE SEQUENCE [LARGE SCALE GENOMIC DNA]</scope>
</reference>
<evidence type="ECO:0000259" key="1">
    <source>
        <dbReference type="Pfam" id="PF03184"/>
    </source>
</evidence>
<dbReference type="InterPro" id="IPR050863">
    <property type="entry name" value="CenT-Element_Derived"/>
</dbReference>
<evidence type="ECO:0000313" key="2">
    <source>
        <dbReference type="EMBL" id="CAI6355274.1"/>
    </source>
</evidence>
<keyword evidence="3" id="KW-1185">Reference proteome</keyword>
<dbReference type="SUPFAM" id="SSF57903">
    <property type="entry name" value="FYVE/PHD zinc finger"/>
    <property type="match status" value="1"/>
</dbReference>
<proteinExistence type="predicted"/>
<dbReference type="GO" id="GO:0003677">
    <property type="term" value="F:DNA binding"/>
    <property type="evidence" value="ECO:0007669"/>
    <property type="project" value="TreeGrafter"/>
</dbReference>